<feature type="domain" description="Flavoprotein" evidence="3">
    <location>
        <begin position="42"/>
        <end position="156"/>
    </location>
</feature>
<dbReference type="Gene3D" id="3.40.50.1950">
    <property type="entry name" value="Flavin prenyltransferase-like"/>
    <property type="match status" value="1"/>
</dbReference>
<keyword evidence="2" id="KW-1133">Transmembrane helix</keyword>
<dbReference type="GO" id="GO:0004633">
    <property type="term" value="F:phosphopantothenoylcysteine decarboxylase activity"/>
    <property type="evidence" value="ECO:0007669"/>
    <property type="project" value="TreeGrafter"/>
</dbReference>
<dbReference type="AlphaFoldDB" id="A0A7J5E3X0"/>
<sequence>MIDAPTANPPSSGDPVDAEAEARSSTSPVAAAGAAGLLGGSVFFGCTGALAAISVPTYVMHLRDTLGVSVTIGMTRMAERFIPATTMRTVAQRVITNDGECDGRLWSPGEIASDVDAVVILPASADFVAQMANGFCPSIVAGVALHFEPPCLVVPSIPGTLEARSPYRRNLAQIEADGHVIPPTRPGPVLRLSDDSVTKQASILPPAGVTHHVRQLIIERRNRAVDDDHV</sequence>
<dbReference type="PANTHER" id="PTHR14359:SF6">
    <property type="entry name" value="PHOSPHOPANTOTHENOYLCYSTEINE DECARBOXYLASE"/>
    <property type="match status" value="1"/>
</dbReference>
<evidence type="ECO:0000259" key="3">
    <source>
        <dbReference type="Pfam" id="PF02441"/>
    </source>
</evidence>
<dbReference type="EMBL" id="WBVM01000001">
    <property type="protein sequence ID" value="KAB2812956.1"/>
    <property type="molecule type" value="Genomic_DNA"/>
</dbReference>
<accession>A0A7J5E3X0</accession>
<evidence type="ECO:0000256" key="1">
    <source>
        <dbReference type="SAM" id="MobiDB-lite"/>
    </source>
</evidence>
<dbReference type="InterPro" id="IPR003382">
    <property type="entry name" value="Flavoprotein"/>
</dbReference>
<dbReference type="InterPro" id="IPR036551">
    <property type="entry name" value="Flavin_trans-like"/>
</dbReference>
<dbReference type="GO" id="GO:0071513">
    <property type="term" value="C:phosphopantothenoylcysteine decarboxylase complex"/>
    <property type="evidence" value="ECO:0007669"/>
    <property type="project" value="TreeGrafter"/>
</dbReference>
<feature type="region of interest" description="Disordered" evidence="1">
    <location>
        <begin position="1"/>
        <end position="24"/>
    </location>
</feature>
<reference evidence="4 5" key="1">
    <citation type="submission" date="2019-09" db="EMBL/GenBank/DDBJ databases">
        <title>Pimelobacter sp. isolated from Paulinella.</title>
        <authorList>
            <person name="Jeong S.E."/>
        </authorList>
    </citation>
    <scope>NUCLEOTIDE SEQUENCE [LARGE SCALE GENOMIC DNA]</scope>
    <source>
        <strain evidence="4 5">Pch-N</strain>
    </source>
</reference>
<evidence type="ECO:0000256" key="2">
    <source>
        <dbReference type="SAM" id="Phobius"/>
    </source>
</evidence>
<dbReference type="Proteomes" id="UP000449906">
    <property type="component" value="Unassembled WGS sequence"/>
</dbReference>
<keyword evidence="2" id="KW-0812">Transmembrane</keyword>
<comment type="caution">
    <text evidence="4">The sequence shown here is derived from an EMBL/GenBank/DDBJ whole genome shotgun (WGS) entry which is preliminary data.</text>
</comment>
<evidence type="ECO:0000313" key="5">
    <source>
        <dbReference type="Proteomes" id="UP000449906"/>
    </source>
</evidence>
<dbReference type="SUPFAM" id="SSF52507">
    <property type="entry name" value="Homo-oligomeric flavin-containing Cys decarboxylases, HFCD"/>
    <property type="match status" value="1"/>
</dbReference>
<protein>
    <recommendedName>
        <fullName evidence="3">Flavoprotein domain-containing protein</fullName>
    </recommendedName>
</protein>
<name>A0A7J5E3X0_NOCSI</name>
<gene>
    <name evidence="4" type="ORF">F9L07_14735</name>
</gene>
<proteinExistence type="predicted"/>
<dbReference type="GO" id="GO:0015937">
    <property type="term" value="P:coenzyme A biosynthetic process"/>
    <property type="evidence" value="ECO:0007669"/>
    <property type="project" value="TreeGrafter"/>
</dbReference>
<evidence type="ECO:0000313" key="4">
    <source>
        <dbReference type="EMBL" id="KAB2812956.1"/>
    </source>
</evidence>
<organism evidence="4 5">
    <name type="scientific">Nocardioides simplex</name>
    <name type="common">Arthrobacter simplex</name>
    <dbReference type="NCBI Taxonomy" id="2045"/>
    <lineage>
        <taxon>Bacteria</taxon>
        <taxon>Bacillati</taxon>
        <taxon>Actinomycetota</taxon>
        <taxon>Actinomycetes</taxon>
        <taxon>Propionibacteriales</taxon>
        <taxon>Nocardioidaceae</taxon>
        <taxon>Pimelobacter</taxon>
    </lineage>
</organism>
<keyword evidence="2" id="KW-0472">Membrane</keyword>
<dbReference type="PANTHER" id="PTHR14359">
    <property type="entry name" value="HOMO-OLIGOMERIC FLAVIN CONTAINING CYS DECARBOXYLASE FAMILY"/>
    <property type="match status" value="1"/>
</dbReference>
<dbReference type="GO" id="GO:0010181">
    <property type="term" value="F:FMN binding"/>
    <property type="evidence" value="ECO:0007669"/>
    <property type="project" value="TreeGrafter"/>
</dbReference>
<feature type="transmembrane region" description="Helical" evidence="2">
    <location>
        <begin position="29"/>
        <end position="53"/>
    </location>
</feature>
<dbReference type="Pfam" id="PF02441">
    <property type="entry name" value="Flavoprotein"/>
    <property type="match status" value="1"/>
</dbReference>